<accession>A0A7X0H7E5</accession>
<dbReference type="EC" id="1.2.4.4" evidence="3"/>
<dbReference type="Pfam" id="PF02780">
    <property type="entry name" value="Transketolase_C"/>
    <property type="match status" value="1"/>
</dbReference>
<dbReference type="RefSeq" id="WP_184678163.1">
    <property type="nucleotide sequence ID" value="NZ_JACHGY010000001.1"/>
</dbReference>
<dbReference type="Pfam" id="PF00364">
    <property type="entry name" value="Biotin_lipoyl"/>
    <property type="match status" value="1"/>
</dbReference>
<dbReference type="Pfam" id="PF02779">
    <property type="entry name" value="Transket_pyr"/>
    <property type="match status" value="1"/>
</dbReference>
<keyword evidence="6" id="KW-0786">Thiamine pyrophosphate</keyword>
<dbReference type="NCBIfam" id="NF006829">
    <property type="entry name" value="PRK09352.1"/>
    <property type="match status" value="1"/>
</dbReference>
<dbReference type="GO" id="GO:0004315">
    <property type="term" value="F:3-oxoacyl-[acyl-carrier-protein] synthase activity"/>
    <property type="evidence" value="ECO:0007669"/>
    <property type="project" value="InterPro"/>
</dbReference>
<dbReference type="SMART" id="SM00861">
    <property type="entry name" value="Transket_pyr"/>
    <property type="match status" value="1"/>
</dbReference>
<organism evidence="9 10">
    <name type="scientific">Algisphaera agarilytica</name>
    <dbReference type="NCBI Taxonomy" id="1385975"/>
    <lineage>
        <taxon>Bacteria</taxon>
        <taxon>Pseudomonadati</taxon>
        <taxon>Planctomycetota</taxon>
        <taxon>Phycisphaerae</taxon>
        <taxon>Phycisphaerales</taxon>
        <taxon>Phycisphaeraceae</taxon>
        <taxon>Algisphaera</taxon>
    </lineage>
</organism>
<keyword evidence="10" id="KW-1185">Reference proteome</keyword>
<feature type="domain" description="Lipoyl-binding" evidence="8">
    <location>
        <begin position="700"/>
        <end position="775"/>
    </location>
</feature>
<dbReference type="CDD" id="cd00830">
    <property type="entry name" value="KAS_III"/>
    <property type="match status" value="1"/>
</dbReference>
<evidence type="ECO:0000259" key="8">
    <source>
        <dbReference type="PROSITE" id="PS50968"/>
    </source>
</evidence>
<dbReference type="Gene3D" id="3.40.47.10">
    <property type="match status" value="1"/>
</dbReference>
<dbReference type="InterPro" id="IPR005475">
    <property type="entry name" value="Transketolase-like_Pyr-bd"/>
</dbReference>
<proteinExistence type="predicted"/>
<dbReference type="Gene3D" id="3.40.50.920">
    <property type="match status" value="1"/>
</dbReference>
<dbReference type="PROSITE" id="PS50968">
    <property type="entry name" value="BIOTINYL_LIPOYL"/>
    <property type="match status" value="1"/>
</dbReference>
<dbReference type="Pfam" id="PF00676">
    <property type="entry name" value="E1_dh"/>
    <property type="match status" value="1"/>
</dbReference>
<dbReference type="Proteomes" id="UP000541810">
    <property type="component" value="Unassembled WGS sequence"/>
</dbReference>
<dbReference type="InterPro" id="IPR016039">
    <property type="entry name" value="Thiolase-like"/>
</dbReference>
<dbReference type="PANTHER" id="PTHR42980:SF1">
    <property type="entry name" value="2-OXOISOVALERATE DEHYDROGENASE SUBUNIT BETA, MITOCHONDRIAL"/>
    <property type="match status" value="1"/>
</dbReference>
<dbReference type="Pfam" id="PF08541">
    <property type="entry name" value="ACP_syn_III_C"/>
    <property type="match status" value="1"/>
</dbReference>
<dbReference type="AlphaFoldDB" id="A0A7X0H7E5"/>
<protein>
    <recommendedName>
        <fullName evidence="3">3-methyl-2-oxobutanoate dehydrogenase (2-methylpropanoyl-transferring)</fullName>
        <ecNumber evidence="3">1.2.4.4</ecNumber>
    </recommendedName>
</protein>
<dbReference type="SUPFAM" id="SSF53901">
    <property type="entry name" value="Thiolase-like"/>
    <property type="match status" value="1"/>
</dbReference>
<evidence type="ECO:0000256" key="2">
    <source>
        <dbReference type="ARBA" id="ARBA00003906"/>
    </source>
</evidence>
<dbReference type="GO" id="GO:0009083">
    <property type="term" value="P:branched-chain amino acid catabolic process"/>
    <property type="evidence" value="ECO:0007669"/>
    <property type="project" value="TreeGrafter"/>
</dbReference>
<comment type="cofactor">
    <cofactor evidence="1">
        <name>thiamine diphosphate</name>
        <dbReference type="ChEBI" id="CHEBI:58937"/>
    </cofactor>
</comment>
<feature type="region of interest" description="Disordered" evidence="7">
    <location>
        <begin position="799"/>
        <end position="830"/>
    </location>
</feature>
<evidence type="ECO:0000256" key="4">
    <source>
        <dbReference type="ARBA" id="ARBA00022679"/>
    </source>
</evidence>
<dbReference type="PANTHER" id="PTHR42980">
    <property type="entry name" value="2-OXOISOVALERATE DEHYDROGENASE SUBUNIT BETA-RELATED"/>
    <property type="match status" value="1"/>
</dbReference>
<dbReference type="Pfam" id="PF08545">
    <property type="entry name" value="ACP_syn_III"/>
    <property type="match status" value="1"/>
</dbReference>
<name>A0A7X0H7E5_9BACT</name>
<dbReference type="InterPro" id="IPR013747">
    <property type="entry name" value="ACP_syn_III_C"/>
</dbReference>
<evidence type="ECO:0000256" key="6">
    <source>
        <dbReference type="ARBA" id="ARBA00023052"/>
    </source>
</evidence>
<dbReference type="InterPro" id="IPR000089">
    <property type="entry name" value="Biotin_lipoyl"/>
</dbReference>
<evidence type="ECO:0000256" key="5">
    <source>
        <dbReference type="ARBA" id="ARBA00023002"/>
    </source>
</evidence>
<dbReference type="InterPro" id="IPR009014">
    <property type="entry name" value="Transketo_C/PFOR_II"/>
</dbReference>
<keyword evidence="5 9" id="KW-0560">Oxidoreductase</keyword>
<dbReference type="InterPro" id="IPR029061">
    <property type="entry name" value="THDP-binding"/>
</dbReference>
<sequence>MDDQLLATYRAMRTARTTNAIEAELASGGDSFFHLPTTGHESVAAWNAFLTPDDWIHTHYRDQALWIARGIPPKAVFDAALCNADNYSSGRQMVGFQASRKLNMPSTVVPVANNCTQAVGIAAHLEEQRKLGKNDSNPVVLCGMGDGTTQQGEVYEAIADAVRRHLPVLFYIMDNGYAISTPTHQQTFFDRPEGPADEFYGLPIHRFDGRDVMPEMPRMGALVDHVRNSRGPAIAIVRVDRLSSHTNADDHRVYRAAETIEELKNTSDPLANFRRSMIERGFDEAKLDAIDAELEKEIRHVSELSRRVGDPETTYTVSRELPAKLQRDADEYRGESNAKSNGSDSLMMIEAMRETLRHRLDTDDNVVLLGEDIEDPKGDVFGVTRGLSTAFPGRVQNTALTESTIIGGAIGRAMAGGRPVGFIQFADFLPNGISQIISELGSIYWRSGGEFECPVILMVTCGAYRPGLGPFHANTYESMLAHIPGVDVVMPSTAGDAAGLLNAAFESKRPTIFLYPKVCLNDRALATSPDVDKQLVPLGKARLETQGDDLTLVGWGSTMPIVRDVAAEITKQTSRTVDLFDLRSIDPWDRPGIAASAAKTGRLLVVHEDNLTVGFGAEIVAAVTEDVSNADPGMRAAARMDLKVKRITRPDTYVPTNYKNQLEILPSFRRTLTAACELLDLTVDFGTTSEAAASVGGGEIETIEAQGSAPTDQAVTVVQWLCKPGEAVTNGQVIAELEADKAIFEYSAPYDAVVAELLLPEGEQVDVGTPMLKLEKPTLAADADLDDPLSAPVVKRPAREDRGTPTITDPTGVPTSVGMEPTHKTPGVAPVRVGGRQVRVYLSPVHYAEGTDRLTNADLIRRFPDYTSDDIIKRTGIESRPYCSHKQNALSMAIDAAQKALAAEGLTVHDLTGIVCHTTTPPLNTPSMACMVLNALDPTGDAELMVYDVNAACSGWLYALDAAHNTIQHNPDSAVLVVTTECLSRVVNPDDFGTAILFGDAATATVARGAVAPGSGPAKDEDFDIPAGSMMLSQPVLAGKADPAHAITVGFEGRGHITMQGKRVFTEAVRAMTKMTNQAFERSGAALEDLDWLVPHQANARILEAARIRLKIPKEKIINLIDVHGNTSSSSIPISIAKSTEKFEPGNIVGVCAFGGGFTFGAAILEIV</sequence>
<comment type="caution">
    <text evidence="9">The sequence shown here is derived from an EMBL/GenBank/DDBJ whole genome shotgun (WGS) entry which is preliminary data.</text>
</comment>
<evidence type="ECO:0000313" key="9">
    <source>
        <dbReference type="EMBL" id="MBB6430662.1"/>
    </source>
</evidence>
<reference evidence="9 10" key="1">
    <citation type="submission" date="2020-08" db="EMBL/GenBank/DDBJ databases">
        <title>Genomic Encyclopedia of Type Strains, Phase IV (KMG-IV): sequencing the most valuable type-strain genomes for metagenomic binning, comparative biology and taxonomic classification.</title>
        <authorList>
            <person name="Goeker M."/>
        </authorList>
    </citation>
    <scope>NUCLEOTIDE SEQUENCE [LARGE SCALE GENOMIC DNA]</scope>
    <source>
        <strain evidence="9 10">DSM 103725</strain>
    </source>
</reference>
<dbReference type="GO" id="GO:0006633">
    <property type="term" value="P:fatty acid biosynthetic process"/>
    <property type="evidence" value="ECO:0007669"/>
    <property type="project" value="InterPro"/>
</dbReference>
<comment type="function">
    <text evidence="2">E1 component of the 2-oxoglutarate dehydrogenase (OGDH) complex which catalyzes the decarboxylation of 2-oxoglutarate, the first step in the conversion of 2-oxoglutarate to succinyl-CoA and CO(2).</text>
</comment>
<gene>
    <name evidence="9" type="ORF">HNQ40_002468</name>
</gene>
<dbReference type="InterPro" id="IPR001017">
    <property type="entry name" value="DH_E1"/>
</dbReference>
<evidence type="ECO:0000313" key="10">
    <source>
        <dbReference type="Proteomes" id="UP000541810"/>
    </source>
</evidence>
<dbReference type="EMBL" id="JACHGY010000001">
    <property type="protein sequence ID" value="MBB6430662.1"/>
    <property type="molecule type" value="Genomic_DNA"/>
</dbReference>
<dbReference type="Gene3D" id="2.40.50.100">
    <property type="match status" value="1"/>
</dbReference>
<dbReference type="CDD" id="cd06849">
    <property type="entry name" value="lipoyl_domain"/>
    <property type="match status" value="1"/>
</dbReference>
<dbReference type="SUPFAM" id="SSF51230">
    <property type="entry name" value="Single hybrid motif"/>
    <property type="match status" value="1"/>
</dbReference>
<dbReference type="InterPro" id="IPR011053">
    <property type="entry name" value="Single_hybrid_motif"/>
</dbReference>
<dbReference type="GO" id="GO:0003863">
    <property type="term" value="F:branched-chain 2-oxo acid dehydrogenase activity"/>
    <property type="evidence" value="ECO:0007669"/>
    <property type="project" value="UniProtKB-EC"/>
</dbReference>
<evidence type="ECO:0000256" key="7">
    <source>
        <dbReference type="SAM" id="MobiDB-lite"/>
    </source>
</evidence>
<dbReference type="InterPro" id="IPR033248">
    <property type="entry name" value="Transketolase_C"/>
</dbReference>
<dbReference type="CDD" id="cd02000">
    <property type="entry name" value="TPP_E1_PDC_ADC_BCADC"/>
    <property type="match status" value="1"/>
</dbReference>
<dbReference type="SUPFAM" id="SSF52518">
    <property type="entry name" value="Thiamin diphosphate-binding fold (THDP-binding)"/>
    <property type="match status" value="2"/>
</dbReference>
<dbReference type="GO" id="GO:0007584">
    <property type="term" value="P:response to nutrient"/>
    <property type="evidence" value="ECO:0007669"/>
    <property type="project" value="TreeGrafter"/>
</dbReference>
<dbReference type="SUPFAM" id="SSF52922">
    <property type="entry name" value="TK C-terminal domain-like"/>
    <property type="match status" value="1"/>
</dbReference>
<evidence type="ECO:0000256" key="3">
    <source>
        <dbReference type="ARBA" id="ARBA00012277"/>
    </source>
</evidence>
<dbReference type="InterPro" id="IPR013751">
    <property type="entry name" value="ACP_syn_III_N"/>
</dbReference>
<keyword evidence="4" id="KW-0808">Transferase</keyword>
<evidence type="ECO:0000256" key="1">
    <source>
        <dbReference type="ARBA" id="ARBA00001964"/>
    </source>
</evidence>
<dbReference type="Gene3D" id="3.40.50.970">
    <property type="match status" value="2"/>
</dbReference>